<evidence type="ECO:0000313" key="3">
    <source>
        <dbReference type="Proteomes" id="UP000004578"/>
    </source>
</evidence>
<accession>J1GQU6</accession>
<keyword evidence="1" id="KW-0472">Membrane</keyword>
<keyword evidence="1" id="KW-1133">Transmembrane helix</keyword>
<feature type="transmembrane region" description="Helical" evidence="1">
    <location>
        <begin position="15"/>
        <end position="34"/>
    </location>
</feature>
<dbReference type="AlphaFoldDB" id="J1GQU6"/>
<sequence>MEPMDIDEDFFEPRLAEAVSSLMGAVITLSGIAVKRAPGARGRAAVAQVQLLEIVEALSAELRSRAGAAVARQYGASEGGRA</sequence>
<proteinExistence type="predicted"/>
<name>J1GQU6_9ACTO</name>
<organism evidence="2 3">
    <name type="scientific">Schaalia georgiae F0490</name>
    <dbReference type="NCBI Taxonomy" id="1125717"/>
    <lineage>
        <taxon>Bacteria</taxon>
        <taxon>Bacillati</taxon>
        <taxon>Actinomycetota</taxon>
        <taxon>Actinomycetes</taxon>
        <taxon>Actinomycetales</taxon>
        <taxon>Actinomycetaceae</taxon>
        <taxon>Schaalia</taxon>
    </lineage>
</organism>
<keyword evidence="3" id="KW-1185">Reference proteome</keyword>
<reference evidence="2 3" key="1">
    <citation type="submission" date="2012-05" db="EMBL/GenBank/DDBJ databases">
        <authorList>
            <person name="Harkins D.M."/>
            <person name="Madupu R."/>
            <person name="Durkin A.S."/>
            <person name="Torralba M."/>
            <person name="Methe B."/>
            <person name="Sutton G.G."/>
            <person name="Nelson K.E."/>
        </authorList>
    </citation>
    <scope>NUCLEOTIDE SEQUENCE [LARGE SCALE GENOMIC DNA]</scope>
    <source>
        <strain evidence="2 3">F0490</strain>
    </source>
</reference>
<keyword evidence="1" id="KW-0812">Transmembrane</keyword>
<gene>
    <name evidence="2" type="ORF">HMPREF1317_0099</name>
</gene>
<comment type="caution">
    <text evidence="2">The sequence shown here is derived from an EMBL/GenBank/DDBJ whole genome shotgun (WGS) entry which is preliminary data.</text>
</comment>
<evidence type="ECO:0000256" key="1">
    <source>
        <dbReference type="SAM" id="Phobius"/>
    </source>
</evidence>
<evidence type="ECO:0000313" key="2">
    <source>
        <dbReference type="EMBL" id="EJF35345.1"/>
    </source>
</evidence>
<dbReference type="PATRIC" id="fig|1125717.3.peg.1980"/>
<dbReference type="Proteomes" id="UP000004578">
    <property type="component" value="Unassembled WGS sequence"/>
</dbReference>
<dbReference type="EMBL" id="AKFS01000302">
    <property type="protein sequence ID" value="EJF35345.1"/>
    <property type="molecule type" value="Genomic_DNA"/>
</dbReference>
<protein>
    <submittedName>
        <fullName evidence="2">Uncharacterized protein</fullName>
    </submittedName>
</protein>